<comment type="caution">
    <text evidence="8">The sequence shown here is derived from an EMBL/GenBank/DDBJ whole genome shotgun (WGS) entry which is preliminary data.</text>
</comment>
<dbReference type="Proteomes" id="UP001497382">
    <property type="component" value="Unassembled WGS sequence"/>
</dbReference>
<dbReference type="GO" id="GO:0004029">
    <property type="term" value="F:aldehyde dehydrogenase (NAD+) activity"/>
    <property type="evidence" value="ECO:0007669"/>
    <property type="project" value="UniProtKB-EC"/>
</dbReference>
<keyword evidence="9" id="KW-1185">Reference proteome</keyword>
<evidence type="ECO:0000259" key="7">
    <source>
        <dbReference type="Pfam" id="PF00171"/>
    </source>
</evidence>
<dbReference type="Gene3D" id="3.40.605.10">
    <property type="entry name" value="Aldehyde Dehydrogenase, Chain A, domain 1"/>
    <property type="match status" value="1"/>
</dbReference>
<dbReference type="PANTHER" id="PTHR11699">
    <property type="entry name" value="ALDEHYDE DEHYDROGENASE-RELATED"/>
    <property type="match status" value="1"/>
</dbReference>
<dbReference type="InterPro" id="IPR016161">
    <property type="entry name" value="Ald_DH/histidinol_DH"/>
</dbReference>
<dbReference type="InterPro" id="IPR016163">
    <property type="entry name" value="Ald_DH_C"/>
</dbReference>
<evidence type="ECO:0000256" key="4">
    <source>
        <dbReference type="ARBA" id="ARBA00024226"/>
    </source>
</evidence>
<dbReference type="InterPro" id="IPR029510">
    <property type="entry name" value="Ald_DH_CS_GLU"/>
</dbReference>
<feature type="active site" evidence="5">
    <location>
        <position position="95"/>
    </location>
</feature>
<evidence type="ECO:0000256" key="6">
    <source>
        <dbReference type="RuleBase" id="RU003345"/>
    </source>
</evidence>
<dbReference type="PROSITE" id="PS00687">
    <property type="entry name" value="ALDEHYDE_DEHYDR_GLU"/>
    <property type="match status" value="1"/>
</dbReference>
<evidence type="ECO:0000313" key="8">
    <source>
        <dbReference type="EMBL" id="CAL1265890.1"/>
    </source>
</evidence>
<proteinExistence type="inferred from homology"/>
<dbReference type="SUPFAM" id="SSF53720">
    <property type="entry name" value="ALDH-like"/>
    <property type="match status" value="1"/>
</dbReference>
<accession>A0AAV1Z3B5</accession>
<reference evidence="8 9" key="1">
    <citation type="submission" date="2024-04" db="EMBL/GenBank/DDBJ databases">
        <authorList>
            <person name="Rising A."/>
            <person name="Reimegard J."/>
            <person name="Sonavane S."/>
            <person name="Akerstrom W."/>
            <person name="Nylinder S."/>
            <person name="Hedman E."/>
            <person name="Kallberg Y."/>
        </authorList>
    </citation>
    <scope>NUCLEOTIDE SEQUENCE [LARGE SCALE GENOMIC DNA]</scope>
</reference>
<dbReference type="EMBL" id="CAXIEN010000020">
    <property type="protein sequence ID" value="CAL1265890.1"/>
    <property type="molecule type" value="Genomic_DNA"/>
</dbReference>
<dbReference type="EC" id="1.2.1.3" evidence="4"/>
<evidence type="ECO:0000313" key="9">
    <source>
        <dbReference type="Proteomes" id="UP001497382"/>
    </source>
</evidence>
<dbReference type="AlphaFoldDB" id="A0AAV1Z3B5"/>
<dbReference type="InterPro" id="IPR015590">
    <property type="entry name" value="Aldehyde_DH_dom"/>
</dbReference>
<comment type="similarity">
    <text evidence="1 6">Belongs to the aldehyde dehydrogenase family.</text>
</comment>
<dbReference type="FunFam" id="3.40.309.10:FF:000001">
    <property type="entry name" value="Mitochondrial aldehyde dehydrogenase 2"/>
    <property type="match status" value="1"/>
</dbReference>
<protein>
    <recommendedName>
        <fullName evidence="4">aldehyde dehydrogenase (NAD(+))</fullName>
        <ecNumber evidence="4">1.2.1.3</ecNumber>
    </recommendedName>
</protein>
<dbReference type="InterPro" id="IPR016162">
    <property type="entry name" value="Ald_DH_N"/>
</dbReference>
<dbReference type="Pfam" id="PF00171">
    <property type="entry name" value="Aldedh"/>
    <property type="match status" value="1"/>
</dbReference>
<evidence type="ECO:0000256" key="5">
    <source>
        <dbReference type="PROSITE-ProRule" id="PRU10007"/>
    </source>
</evidence>
<evidence type="ECO:0000256" key="3">
    <source>
        <dbReference type="ARBA" id="ARBA00023027"/>
    </source>
</evidence>
<gene>
    <name evidence="8" type="ORF">LARSCL_LOCUS2799</name>
</gene>
<sequence length="344" mass="38026">MQAWKLAPALAAGNTIVLKPAEQTPLTALYVGELIKEAGFPPGVVNIVPGFGPTAGGALASHKGVDKIAFTGSTEVGQIVMEAAAKSNLKRVTLELGGKSPNIIFKDADLDNAIQSSHVGLFFNQGQCCCAGTRIFVEEDIYDKFVEKSVASAKNRKLGNPFDSKTDQGPQIDDTQMNKILDLIKSGKDQGAKMLCGGGRYGDKGYFVEPTVFADVQDNMRIANEEIFGPVMQILKFKTVDELLERANKTMYGLAASVFTKDIEKAMYFSSGLRAGTVWLVYIFDFLKHLFILIIVCKICLVVIKELFYFCVSFIFTVYYPNNFFFSLNLYLNFAFVWYLRACF</sequence>
<organism evidence="8 9">
    <name type="scientific">Larinioides sclopetarius</name>
    <dbReference type="NCBI Taxonomy" id="280406"/>
    <lineage>
        <taxon>Eukaryota</taxon>
        <taxon>Metazoa</taxon>
        <taxon>Ecdysozoa</taxon>
        <taxon>Arthropoda</taxon>
        <taxon>Chelicerata</taxon>
        <taxon>Arachnida</taxon>
        <taxon>Araneae</taxon>
        <taxon>Araneomorphae</taxon>
        <taxon>Entelegynae</taxon>
        <taxon>Araneoidea</taxon>
        <taxon>Araneidae</taxon>
        <taxon>Larinioides</taxon>
    </lineage>
</organism>
<dbReference type="PROSITE" id="PS00070">
    <property type="entry name" value="ALDEHYDE_DEHYDR_CYS"/>
    <property type="match status" value="1"/>
</dbReference>
<keyword evidence="3" id="KW-0520">NAD</keyword>
<evidence type="ECO:0000256" key="2">
    <source>
        <dbReference type="ARBA" id="ARBA00023002"/>
    </source>
</evidence>
<dbReference type="Gene3D" id="3.40.309.10">
    <property type="entry name" value="Aldehyde Dehydrogenase, Chain A, domain 2"/>
    <property type="match status" value="1"/>
</dbReference>
<evidence type="ECO:0000256" key="1">
    <source>
        <dbReference type="ARBA" id="ARBA00009986"/>
    </source>
</evidence>
<dbReference type="FunFam" id="3.40.605.10:FF:000029">
    <property type="entry name" value="Aldehyde dehydrogenase, mitochondrial"/>
    <property type="match status" value="1"/>
</dbReference>
<feature type="domain" description="Aldehyde dehydrogenase" evidence="7">
    <location>
        <begin position="2"/>
        <end position="280"/>
    </location>
</feature>
<keyword evidence="2 6" id="KW-0560">Oxidoreductase</keyword>
<name>A0AAV1Z3B5_9ARAC</name>
<dbReference type="InterPro" id="IPR016160">
    <property type="entry name" value="Ald_DH_CS_CYS"/>
</dbReference>